<reference evidence="2 3" key="1">
    <citation type="journal article" date="2023" name="Mol. Phylogenet. Evol.">
        <title>Genome-scale phylogeny and comparative genomics of the fungal order Sordariales.</title>
        <authorList>
            <person name="Hensen N."/>
            <person name="Bonometti L."/>
            <person name="Westerberg I."/>
            <person name="Brannstrom I.O."/>
            <person name="Guillou S."/>
            <person name="Cros-Aarteil S."/>
            <person name="Calhoun S."/>
            <person name="Haridas S."/>
            <person name="Kuo A."/>
            <person name="Mondo S."/>
            <person name="Pangilinan J."/>
            <person name="Riley R."/>
            <person name="LaButti K."/>
            <person name="Andreopoulos B."/>
            <person name="Lipzen A."/>
            <person name="Chen C."/>
            <person name="Yan M."/>
            <person name="Daum C."/>
            <person name="Ng V."/>
            <person name="Clum A."/>
            <person name="Steindorff A."/>
            <person name="Ohm R.A."/>
            <person name="Martin F."/>
            <person name="Silar P."/>
            <person name="Natvig D.O."/>
            <person name="Lalanne C."/>
            <person name="Gautier V."/>
            <person name="Ament-Velasquez S.L."/>
            <person name="Kruys A."/>
            <person name="Hutchinson M.I."/>
            <person name="Powell A.J."/>
            <person name="Barry K."/>
            <person name="Miller A.N."/>
            <person name="Grigoriev I.V."/>
            <person name="Debuchy R."/>
            <person name="Gladieux P."/>
            <person name="Hiltunen Thoren M."/>
            <person name="Johannesson H."/>
        </authorList>
    </citation>
    <scope>NUCLEOTIDE SEQUENCE [LARGE SCALE GENOMIC DNA]</scope>
    <source>
        <strain evidence="2 3">FGSC 10403</strain>
    </source>
</reference>
<feature type="compositionally biased region" description="Pro residues" evidence="1">
    <location>
        <begin position="12"/>
        <end position="27"/>
    </location>
</feature>
<feature type="region of interest" description="Disordered" evidence="1">
    <location>
        <begin position="1"/>
        <end position="40"/>
    </location>
</feature>
<name>A0AAJ0MPZ5_9PEZI</name>
<evidence type="ECO:0000313" key="3">
    <source>
        <dbReference type="Proteomes" id="UP001285908"/>
    </source>
</evidence>
<gene>
    <name evidence="2" type="ORF">B0T23DRAFT_443238</name>
</gene>
<proteinExistence type="predicted"/>
<comment type="caution">
    <text evidence="2">The sequence shown here is derived from an EMBL/GenBank/DDBJ whole genome shotgun (WGS) entry which is preliminary data.</text>
</comment>
<sequence length="197" mass="21631">MSSPGRPDSPTLNPPPSSPLPLLPPFRAPSGTSRPTATDTARQQGALLGLLSSVCRVIESLYQDLRFLERRFGGDPVRVPKQQLEERRKRVRIVWKTVEKHPGLAWEGEVVRLCERMLGDVLKVYHPFINNGESTTAFMVPWGEYLGTFTGTISDVEEEVDKAVKKLTANDRKTSGTYGGAGSGGGVRIESLMRPLG</sequence>
<dbReference type="Proteomes" id="UP001285908">
    <property type="component" value="Unassembled WGS sequence"/>
</dbReference>
<protein>
    <submittedName>
        <fullName evidence="2">Uncharacterized protein</fullName>
    </submittedName>
</protein>
<evidence type="ECO:0000313" key="2">
    <source>
        <dbReference type="EMBL" id="KAK3490321.1"/>
    </source>
</evidence>
<dbReference type="RefSeq" id="XP_062691504.1">
    <property type="nucleotide sequence ID" value="XM_062840852.1"/>
</dbReference>
<keyword evidence="3" id="KW-1185">Reference proteome</keyword>
<organism evidence="2 3">
    <name type="scientific">Neurospora hispaniola</name>
    <dbReference type="NCBI Taxonomy" id="588809"/>
    <lineage>
        <taxon>Eukaryota</taxon>
        <taxon>Fungi</taxon>
        <taxon>Dikarya</taxon>
        <taxon>Ascomycota</taxon>
        <taxon>Pezizomycotina</taxon>
        <taxon>Sordariomycetes</taxon>
        <taxon>Sordariomycetidae</taxon>
        <taxon>Sordariales</taxon>
        <taxon>Sordariaceae</taxon>
        <taxon>Neurospora</taxon>
    </lineage>
</organism>
<dbReference type="AlphaFoldDB" id="A0AAJ0MPZ5"/>
<feature type="compositionally biased region" description="Polar residues" evidence="1">
    <location>
        <begin position="31"/>
        <end position="40"/>
    </location>
</feature>
<accession>A0AAJ0MPZ5</accession>
<dbReference type="GeneID" id="87878474"/>
<evidence type="ECO:0000256" key="1">
    <source>
        <dbReference type="SAM" id="MobiDB-lite"/>
    </source>
</evidence>
<dbReference type="EMBL" id="JAULSX010000005">
    <property type="protein sequence ID" value="KAK3490321.1"/>
    <property type="molecule type" value="Genomic_DNA"/>
</dbReference>